<evidence type="ECO:0000313" key="1">
    <source>
        <dbReference type="EMBL" id="KAF9512530.1"/>
    </source>
</evidence>
<accession>A0A9P6DWA3</accession>
<evidence type="ECO:0000313" key="2">
    <source>
        <dbReference type="Proteomes" id="UP000886523"/>
    </source>
</evidence>
<comment type="caution">
    <text evidence="1">The sequence shown here is derived from an EMBL/GenBank/DDBJ whole genome shotgun (WGS) entry which is preliminary data.</text>
</comment>
<organism evidence="1 2">
    <name type="scientific">Hydnum rufescens UP504</name>
    <dbReference type="NCBI Taxonomy" id="1448309"/>
    <lineage>
        <taxon>Eukaryota</taxon>
        <taxon>Fungi</taxon>
        <taxon>Dikarya</taxon>
        <taxon>Basidiomycota</taxon>
        <taxon>Agaricomycotina</taxon>
        <taxon>Agaricomycetes</taxon>
        <taxon>Cantharellales</taxon>
        <taxon>Hydnaceae</taxon>
        <taxon>Hydnum</taxon>
    </lineage>
</organism>
<dbReference type="AlphaFoldDB" id="A0A9P6DWA3"/>
<name>A0A9P6DWA3_9AGAM</name>
<dbReference type="SUPFAM" id="SSF56112">
    <property type="entry name" value="Protein kinase-like (PK-like)"/>
    <property type="match status" value="1"/>
</dbReference>
<dbReference type="InterPro" id="IPR011009">
    <property type="entry name" value="Kinase-like_dom_sf"/>
</dbReference>
<dbReference type="OrthoDB" id="3337671at2759"/>
<gene>
    <name evidence="1" type="ORF">BS47DRAFT_1394127</name>
</gene>
<evidence type="ECO:0008006" key="3">
    <source>
        <dbReference type="Google" id="ProtNLM"/>
    </source>
</evidence>
<sequence length="363" mass="40400">MPPESLDRRTGHRISDIAVNFTNDVNFTTRIRLTEAPATGIGACRRYRSISVSPPTRPNHFFLLRTATLNLRRNVPRFIDYIIDRVKGDHADEIGSVFKDQVYQVVRSDQQGYSSTTYFVTFADNSSVVIQFRAASRPLDPATVSSARARLGSLVPEIHLVKKIQNDSVLVYKMTRLEPFNKLAKTPEFIHLLPSIAANVHIRAAVDSDDQLVAIHRAHYRQLLDVLLSGTLDDLPLAISNDDVSPTNIIVNRGVSAGLVDWEYISHWPLGWDTPAIFWLMGDGRDDHYVLHDTAVQIAEAFWKAFGAQLPSAIRAQSTAIESAMRFGAALSASVGGRYNAGHLASLPVMLDYHIPPAFWLSE</sequence>
<reference evidence="1" key="1">
    <citation type="journal article" date="2020" name="Nat. Commun.">
        <title>Large-scale genome sequencing of mycorrhizal fungi provides insights into the early evolution of symbiotic traits.</title>
        <authorList>
            <person name="Miyauchi S."/>
            <person name="Kiss E."/>
            <person name="Kuo A."/>
            <person name="Drula E."/>
            <person name="Kohler A."/>
            <person name="Sanchez-Garcia M."/>
            <person name="Morin E."/>
            <person name="Andreopoulos B."/>
            <person name="Barry K.W."/>
            <person name="Bonito G."/>
            <person name="Buee M."/>
            <person name="Carver A."/>
            <person name="Chen C."/>
            <person name="Cichocki N."/>
            <person name="Clum A."/>
            <person name="Culley D."/>
            <person name="Crous P.W."/>
            <person name="Fauchery L."/>
            <person name="Girlanda M."/>
            <person name="Hayes R.D."/>
            <person name="Keri Z."/>
            <person name="LaButti K."/>
            <person name="Lipzen A."/>
            <person name="Lombard V."/>
            <person name="Magnuson J."/>
            <person name="Maillard F."/>
            <person name="Murat C."/>
            <person name="Nolan M."/>
            <person name="Ohm R.A."/>
            <person name="Pangilinan J."/>
            <person name="Pereira M.F."/>
            <person name="Perotto S."/>
            <person name="Peter M."/>
            <person name="Pfister S."/>
            <person name="Riley R."/>
            <person name="Sitrit Y."/>
            <person name="Stielow J.B."/>
            <person name="Szollosi G."/>
            <person name="Zifcakova L."/>
            <person name="Stursova M."/>
            <person name="Spatafora J.W."/>
            <person name="Tedersoo L."/>
            <person name="Vaario L.M."/>
            <person name="Yamada A."/>
            <person name="Yan M."/>
            <person name="Wang P."/>
            <person name="Xu J."/>
            <person name="Bruns T."/>
            <person name="Baldrian P."/>
            <person name="Vilgalys R."/>
            <person name="Dunand C."/>
            <person name="Henrissat B."/>
            <person name="Grigoriev I.V."/>
            <person name="Hibbett D."/>
            <person name="Nagy L.G."/>
            <person name="Martin F.M."/>
        </authorList>
    </citation>
    <scope>NUCLEOTIDE SEQUENCE</scope>
    <source>
        <strain evidence="1">UP504</strain>
    </source>
</reference>
<keyword evidence="2" id="KW-1185">Reference proteome</keyword>
<protein>
    <recommendedName>
        <fullName evidence="3">Aminoglycoside phosphotransferase domain-containing protein</fullName>
    </recommendedName>
</protein>
<dbReference type="Proteomes" id="UP000886523">
    <property type="component" value="Unassembled WGS sequence"/>
</dbReference>
<proteinExistence type="predicted"/>
<dbReference type="EMBL" id="MU128985">
    <property type="protein sequence ID" value="KAF9512530.1"/>
    <property type="molecule type" value="Genomic_DNA"/>
</dbReference>